<dbReference type="EMBL" id="MT141913">
    <property type="protein sequence ID" value="QJA71955.1"/>
    <property type="molecule type" value="Genomic_DNA"/>
</dbReference>
<name>A0A6M3LV60_9ZZZZ</name>
<sequence length="204" mass="23539">MTQDNESLIQEMLRDAQPAEMPSDLKANPILHSGDGTLEAPMTVKEISGPGYVWVWDTRTYDKIPILTYMLPSKLRSRRADGSFRFTTVNPGKLPTRGTVKCLLHQDTDARKHYDELGFRTCKKDNITNQYQLQQHMKKKHSQEWQAIELERAATERREDRELQQILIKGAAPKSLLLKDPVPEAPLYISDKEKPARKKRTVKR</sequence>
<dbReference type="AlphaFoldDB" id="A0A6M3LV60"/>
<organism evidence="3">
    <name type="scientific">viral metagenome</name>
    <dbReference type="NCBI Taxonomy" id="1070528"/>
    <lineage>
        <taxon>unclassified sequences</taxon>
        <taxon>metagenomes</taxon>
        <taxon>organismal metagenomes</taxon>
    </lineage>
</organism>
<evidence type="ECO:0000313" key="3">
    <source>
        <dbReference type="EMBL" id="QJA97969.1"/>
    </source>
</evidence>
<feature type="compositionally biased region" description="Basic residues" evidence="1">
    <location>
        <begin position="195"/>
        <end position="204"/>
    </location>
</feature>
<protein>
    <submittedName>
        <fullName evidence="3">Uncharacterized protein</fullName>
    </submittedName>
</protein>
<evidence type="ECO:0000256" key="1">
    <source>
        <dbReference type="SAM" id="MobiDB-lite"/>
    </source>
</evidence>
<feature type="region of interest" description="Disordered" evidence="1">
    <location>
        <begin position="183"/>
        <end position="204"/>
    </location>
</feature>
<proteinExistence type="predicted"/>
<dbReference type="EMBL" id="MT143541">
    <property type="protein sequence ID" value="QJA97969.1"/>
    <property type="molecule type" value="Genomic_DNA"/>
</dbReference>
<gene>
    <name evidence="2" type="ORF">MM415A02966_0007</name>
    <name evidence="3" type="ORF">MM415B05812_0002</name>
</gene>
<accession>A0A6M3LV60</accession>
<evidence type="ECO:0000313" key="2">
    <source>
        <dbReference type="EMBL" id="QJA71955.1"/>
    </source>
</evidence>
<reference evidence="3" key="1">
    <citation type="submission" date="2020-03" db="EMBL/GenBank/DDBJ databases">
        <title>The deep terrestrial virosphere.</title>
        <authorList>
            <person name="Holmfeldt K."/>
            <person name="Nilsson E."/>
            <person name="Simone D."/>
            <person name="Lopez-Fernandez M."/>
            <person name="Wu X."/>
            <person name="de Brujin I."/>
            <person name="Lundin D."/>
            <person name="Andersson A."/>
            <person name="Bertilsson S."/>
            <person name="Dopson M."/>
        </authorList>
    </citation>
    <scope>NUCLEOTIDE SEQUENCE</scope>
    <source>
        <strain evidence="2">MM415A02966</strain>
        <strain evidence="3">MM415B05812</strain>
    </source>
</reference>